<evidence type="ECO:0000313" key="2">
    <source>
        <dbReference type="EMBL" id="KAG0588579.1"/>
    </source>
</evidence>
<accession>A0A8T0J0C8</accession>
<organism evidence="2 3">
    <name type="scientific">Ceratodon purpureus</name>
    <name type="common">Fire moss</name>
    <name type="synonym">Dicranum purpureum</name>
    <dbReference type="NCBI Taxonomy" id="3225"/>
    <lineage>
        <taxon>Eukaryota</taxon>
        <taxon>Viridiplantae</taxon>
        <taxon>Streptophyta</taxon>
        <taxon>Embryophyta</taxon>
        <taxon>Bryophyta</taxon>
        <taxon>Bryophytina</taxon>
        <taxon>Bryopsida</taxon>
        <taxon>Dicranidae</taxon>
        <taxon>Pseudoditrichales</taxon>
        <taxon>Ditrichaceae</taxon>
        <taxon>Ceratodon</taxon>
    </lineage>
</organism>
<evidence type="ECO:0000256" key="1">
    <source>
        <dbReference type="SAM" id="MobiDB-lite"/>
    </source>
</evidence>
<dbReference type="AlphaFoldDB" id="A0A8T0J0C8"/>
<protein>
    <submittedName>
        <fullName evidence="2">Uncharacterized protein</fullName>
    </submittedName>
</protein>
<comment type="caution">
    <text evidence="2">The sequence shown here is derived from an EMBL/GenBank/DDBJ whole genome shotgun (WGS) entry which is preliminary data.</text>
</comment>
<reference evidence="2" key="1">
    <citation type="submission" date="2020-06" db="EMBL/GenBank/DDBJ databases">
        <title>WGS assembly of Ceratodon purpureus strain R40.</title>
        <authorList>
            <person name="Carey S.B."/>
            <person name="Jenkins J."/>
            <person name="Shu S."/>
            <person name="Lovell J.T."/>
            <person name="Sreedasyam A."/>
            <person name="Maumus F."/>
            <person name="Tiley G.P."/>
            <person name="Fernandez-Pozo N."/>
            <person name="Barry K."/>
            <person name="Chen C."/>
            <person name="Wang M."/>
            <person name="Lipzen A."/>
            <person name="Daum C."/>
            <person name="Saski C.A."/>
            <person name="Payton A.C."/>
            <person name="Mcbreen J.C."/>
            <person name="Conrad R.E."/>
            <person name="Kollar L.M."/>
            <person name="Olsson S."/>
            <person name="Huttunen S."/>
            <person name="Landis J.B."/>
            <person name="Wickett N.J."/>
            <person name="Johnson M.G."/>
            <person name="Rensing S.A."/>
            <person name="Grimwood J."/>
            <person name="Schmutz J."/>
            <person name="Mcdaniel S.F."/>
        </authorList>
    </citation>
    <scope>NUCLEOTIDE SEQUENCE</scope>
    <source>
        <strain evidence="2">R40</strain>
    </source>
</reference>
<feature type="region of interest" description="Disordered" evidence="1">
    <location>
        <begin position="42"/>
        <end position="77"/>
    </location>
</feature>
<gene>
    <name evidence="2" type="ORF">KC19_2G254100</name>
</gene>
<keyword evidence="3" id="KW-1185">Reference proteome</keyword>
<sequence length="125" mass="14046">MATPLAQPPKTNIPTSTNDEVSRNCSNSLLKTHTAISWSTLLHRSTALPTTSPSPTERSSQFHHPNMNHTWNAPHGDNNRIVRYQKADIMSDGLKSSSDIRNQASCLMDSTVWHHSRDGFLEMRH</sequence>
<name>A0A8T0J0C8_CERPU</name>
<dbReference type="Proteomes" id="UP000822688">
    <property type="component" value="Chromosome 2"/>
</dbReference>
<feature type="region of interest" description="Disordered" evidence="1">
    <location>
        <begin position="1"/>
        <end position="23"/>
    </location>
</feature>
<feature type="compositionally biased region" description="Polar residues" evidence="1">
    <location>
        <begin position="9"/>
        <end position="23"/>
    </location>
</feature>
<proteinExistence type="predicted"/>
<evidence type="ECO:0000313" key="3">
    <source>
        <dbReference type="Proteomes" id="UP000822688"/>
    </source>
</evidence>
<feature type="compositionally biased region" description="Low complexity" evidence="1">
    <location>
        <begin position="45"/>
        <end position="59"/>
    </location>
</feature>
<dbReference type="EMBL" id="CM026422">
    <property type="protein sequence ID" value="KAG0588579.1"/>
    <property type="molecule type" value="Genomic_DNA"/>
</dbReference>